<dbReference type="AlphaFoldDB" id="A0A2I0K4G5"/>
<dbReference type="GO" id="GO:0005634">
    <property type="term" value="C:nucleus"/>
    <property type="evidence" value="ECO:0007669"/>
    <property type="project" value="UniProtKB-SubCell"/>
</dbReference>
<evidence type="ECO:0000313" key="3">
    <source>
        <dbReference type="EMBL" id="PKI63439.1"/>
    </source>
</evidence>
<comment type="subcellular location">
    <subcellularLocation>
        <location evidence="1">Nucleus</location>
    </subcellularLocation>
    <subcellularLocation>
        <location evidence="1">Chromosome</location>
    </subcellularLocation>
</comment>
<dbReference type="SUPFAM" id="SSF52540">
    <property type="entry name" value="P-loop containing nucleoside triphosphate hydrolases"/>
    <property type="match status" value="1"/>
</dbReference>
<dbReference type="GO" id="GO:0071932">
    <property type="term" value="P:replication fork reversal"/>
    <property type="evidence" value="ECO:0007669"/>
    <property type="project" value="TreeGrafter"/>
</dbReference>
<dbReference type="STRING" id="22663.A0A2I0K4G5"/>
<gene>
    <name evidence="3" type="ORF">CRG98_016106</name>
</gene>
<evidence type="ECO:0000256" key="1">
    <source>
        <dbReference type="RuleBase" id="RU367041"/>
    </source>
</evidence>
<keyword evidence="1" id="KW-0547">Nucleotide-binding</keyword>
<dbReference type="Gene3D" id="3.40.50.300">
    <property type="entry name" value="P-loop containing nucleotide triphosphate hydrolases"/>
    <property type="match status" value="1"/>
</dbReference>
<organism evidence="3 4">
    <name type="scientific">Punica granatum</name>
    <name type="common">Pomegranate</name>
    <dbReference type="NCBI Taxonomy" id="22663"/>
    <lineage>
        <taxon>Eukaryota</taxon>
        <taxon>Viridiplantae</taxon>
        <taxon>Streptophyta</taxon>
        <taxon>Embryophyta</taxon>
        <taxon>Tracheophyta</taxon>
        <taxon>Spermatophyta</taxon>
        <taxon>Magnoliopsida</taxon>
        <taxon>eudicotyledons</taxon>
        <taxon>Gunneridae</taxon>
        <taxon>Pentapetalae</taxon>
        <taxon>rosids</taxon>
        <taxon>malvids</taxon>
        <taxon>Myrtales</taxon>
        <taxon>Lythraceae</taxon>
        <taxon>Punica</taxon>
    </lineage>
</organism>
<comment type="function">
    <text evidence="1">Key enzyme involved in DNA replication and DNA repair. Involved in Okazaki fragments processing by cleaving long flaps that escape FEN1: flaps that are longer than 27 nucleotides are coated by replication protein A complex (RPA), leading to recruit DNA2 which cleaves the flap until it is too short to bind RPA and becomes a substrate for FEN1. Also involved in 5'-end resection of DNA during double-strand break (DSB) repair by mediating the cleavage of 5'-ssDNA.</text>
</comment>
<dbReference type="GO" id="GO:0017108">
    <property type="term" value="F:5'-flap endonuclease activity"/>
    <property type="evidence" value="ECO:0007669"/>
    <property type="project" value="UniProtKB-UniRule"/>
</dbReference>
<accession>A0A2I0K4G5</accession>
<dbReference type="GO" id="GO:0005524">
    <property type="term" value="F:ATP binding"/>
    <property type="evidence" value="ECO:0007669"/>
    <property type="project" value="UniProtKB-UniRule"/>
</dbReference>
<dbReference type="GO" id="GO:0005737">
    <property type="term" value="C:cytoplasm"/>
    <property type="evidence" value="ECO:0007669"/>
    <property type="project" value="TreeGrafter"/>
</dbReference>
<keyword evidence="1" id="KW-0347">Helicase</keyword>
<dbReference type="GO" id="GO:0046872">
    <property type="term" value="F:metal ion binding"/>
    <property type="evidence" value="ECO:0007669"/>
    <property type="project" value="UniProtKB-UniRule"/>
</dbReference>
<keyword evidence="1" id="KW-0238">DNA-binding</keyword>
<feature type="domain" description="DNA2/NAM7 helicase helicase" evidence="2">
    <location>
        <begin position="56"/>
        <end position="122"/>
    </location>
</feature>
<keyword evidence="1" id="KW-0479">Metal-binding</keyword>
<keyword evidence="4" id="KW-1185">Reference proteome</keyword>
<dbReference type="PANTHER" id="PTHR10887">
    <property type="entry name" value="DNA2/NAM7 HELICASE FAMILY"/>
    <property type="match status" value="1"/>
</dbReference>
<keyword evidence="1" id="KW-0067">ATP-binding</keyword>
<dbReference type="Pfam" id="PF13086">
    <property type="entry name" value="AAA_11"/>
    <property type="match status" value="1"/>
</dbReference>
<keyword evidence="1" id="KW-0511">Multifunctional enzyme</keyword>
<dbReference type="PANTHER" id="PTHR10887:SF433">
    <property type="entry name" value="DNA REPLICATION ATP-DEPENDENT HELICASE_NUCLEASE DNA2"/>
    <property type="match status" value="1"/>
</dbReference>
<dbReference type="EC" id="3.6.4.12" evidence="1"/>
<keyword evidence="1" id="KW-0408">Iron</keyword>
<name>A0A2I0K4G5_PUNGR</name>
<keyword evidence="1" id="KW-0235">DNA replication</keyword>
<keyword evidence="1" id="KW-0158">Chromosome</keyword>
<comment type="caution">
    <text evidence="3">The sequence shown here is derived from an EMBL/GenBank/DDBJ whole genome shotgun (WGS) entry which is preliminary data.</text>
</comment>
<keyword evidence="1" id="KW-0378">Hydrolase</keyword>
<sequence>MTSFAVMRFNLIQLFLENAWSSHLRRMIVDLEAPRFDSGCIFSQDPAISYVWSEGNLNDDQRRAILKILTARDYALILGMPGTGKTSTMVHAVKALLIRGASILLTSYTNSAVDNLLIKLKDQVIF</sequence>
<protein>
    <recommendedName>
        <fullName evidence="1">DNA replication ATP-dependent helicase/nuclease</fullName>
        <ecNumber evidence="1">3.1.-.-</ecNumber>
        <ecNumber evidence="1">3.6.4.12</ecNumber>
    </recommendedName>
</protein>
<dbReference type="GO" id="GO:0003677">
    <property type="term" value="F:DNA binding"/>
    <property type="evidence" value="ECO:0007669"/>
    <property type="project" value="UniProtKB-UniRule"/>
</dbReference>
<dbReference type="InterPro" id="IPR041677">
    <property type="entry name" value="DNA2/NAM7_AAA_11"/>
</dbReference>
<dbReference type="InterPro" id="IPR027417">
    <property type="entry name" value="P-loop_NTPase"/>
</dbReference>
<keyword evidence="1" id="KW-0411">Iron-sulfur</keyword>
<dbReference type="GO" id="GO:0005694">
    <property type="term" value="C:chromosome"/>
    <property type="evidence" value="ECO:0007669"/>
    <property type="project" value="UniProtKB-SubCell"/>
</dbReference>
<dbReference type="GO" id="GO:0017116">
    <property type="term" value="F:single-stranded DNA helicase activity"/>
    <property type="evidence" value="ECO:0007669"/>
    <property type="project" value="UniProtKB-UniRule"/>
</dbReference>
<reference evidence="3 4" key="1">
    <citation type="submission" date="2017-11" db="EMBL/GenBank/DDBJ databases">
        <title>De-novo sequencing of pomegranate (Punica granatum L.) genome.</title>
        <authorList>
            <person name="Akparov Z."/>
            <person name="Amiraslanov A."/>
            <person name="Hajiyeva S."/>
            <person name="Abbasov M."/>
            <person name="Kaur K."/>
            <person name="Hamwieh A."/>
            <person name="Solovyev V."/>
            <person name="Salamov A."/>
            <person name="Braich B."/>
            <person name="Kosarev P."/>
            <person name="Mahmoud A."/>
            <person name="Hajiyev E."/>
            <person name="Babayeva S."/>
            <person name="Izzatullayeva V."/>
            <person name="Mammadov A."/>
            <person name="Mammadov A."/>
            <person name="Sharifova S."/>
            <person name="Ojaghi J."/>
            <person name="Eynullazada K."/>
            <person name="Bayramov B."/>
            <person name="Abdulazimova A."/>
            <person name="Shahmuradov I."/>
        </authorList>
    </citation>
    <scope>NUCLEOTIDE SEQUENCE [LARGE SCALE GENOMIC DNA]</scope>
    <source>
        <strain evidence="4">cv. AG2017</strain>
        <tissue evidence="3">Leaf</tissue>
    </source>
</reference>
<dbReference type="GO" id="GO:0006281">
    <property type="term" value="P:DNA repair"/>
    <property type="evidence" value="ECO:0007669"/>
    <property type="project" value="UniProtKB-KW"/>
</dbReference>
<keyword evidence="1" id="KW-0227">DNA damage</keyword>
<dbReference type="GO" id="GO:0033567">
    <property type="term" value="P:DNA replication, Okazaki fragment processing"/>
    <property type="evidence" value="ECO:0007669"/>
    <property type="project" value="UniProtKB-UniRule"/>
</dbReference>
<dbReference type="EC" id="3.1.-.-" evidence="1"/>
<evidence type="ECO:0000259" key="2">
    <source>
        <dbReference type="Pfam" id="PF13086"/>
    </source>
</evidence>
<dbReference type="EMBL" id="PGOL01000888">
    <property type="protein sequence ID" value="PKI63439.1"/>
    <property type="molecule type" value="Genomic_DNA"/>
</dbReference>
<keyword evidence="1" id="KW-0540">Nuclease</keyword>
<dbReference type="Proteomes" id="UP000233551">
    <property type="component" value="Unassembled WGS sequence"/>
</dbReference>
<comment type="similarity">
    <text evidence="1">Belongs to the DNA2/NAM7 helicase family.</text>
</comment>
<evidence type="ECO:0000313" key="4">
    <source>
        <dbReference type="Proteomes" id="UP000233551"/>
    </source>
</evidence>
<proteinExistence type="inferred from homology"/>
<keyword evidence="1" id="KW-0234">DNA repair</keyword>
<keyword evidence="1" id="KW-0004">4Fe-4S</keyword>
<dbReference type="GO" id="GO:0051539">
    <property type="term" value="F:4 iron, 4 sulfur cluster binding"/>
    <property type="evidence" value="ECO:0007669"/>
    <property type="project" value="UniProtKB-UniRule"/>
</dbReference>
<comment type="catalytic activity">
    <reaction evidence="1">
        <text>ATP + H2O = ADP + phosphate + H(+)</text>
        <dbReference type="Rhea" id="RHEA:13065"/>
        <dbReference type="ChEBI" id="CHEBI:15377"/>
        <dbReference type="ChEBI" id="CHEBI:15378"/>
        <dbReference type="ChEBI" id="CHEBI:30616"/>
        <dbReference type="ChEBI" id="CHEBI:43474"/>
        <dbReference type="ChEBI" id="CHEBI:456216"/>
        <dbReference type="EC" id="3.6.4.12"/>
    </reaction>
</comment>
<keyword evidence="1" id="KW-0539">Nucleus</keyword>
<dbReference type="InterPro" id="IPR045055">
    <property type="entry name" value="DNA2/NAM7-like"/>
</dbReference>